<dbReference type="EMBL" id="UHBY01000003">
    <property type="protein sequence ID" value="SUL30923.1"/>
    <property type="molecule type" value="Genomic_DNA"/>
</dbReference>
<gene>
    <name evidence="1" type="primary">rlp_2</name>
    <name evidence="1" type="ORF">NCTC10702_00389</name>
</gene>
<keyword evidence="1" id="KW-0449">Lipoprotein</keyword>
<name>A0A380ECG7_STAAU</name>
<protein>
    <submittedName>
        <fullName evidence="1">RGD-containing lipoprotein</fullName>
    </submittedName>
</protein>
<proteinExistence type="predicted"/>
<evidence type="ECO:0000313" key="1">
    <source>
        <dbReference type="EMBL" id="SUL30923.1"/>
    </source>
</evidence>
<sequence>MKFNGDPNNALSELRNHSIDMLADVNQKHFDLIKSDKNLSIIAKMDASQSF</sequence>
<organism evidence="1 2">
    <name type="scientific">Staphylococcus aureus</name>
    <dbReference type="NCBI Taxonomy" id="1280"/>
    <lineage>
        <taxon>Bacteria</taxon>
        <taxon>Bacillati</taxon>
        <taxon>Bacillota</taxon>
        <taxon>Bacilli</taxon>
        <taxon>Bacillales</taxon>
        <taxon>Staphylococcaceae</taxon>
        <taxon>Staphylococcus</taxon>
    </lineage>
</organism>
<accession>A0A380ECG7</accession>
<evidence type="ECO:0000313" key="2">
    <source>
        <dbReference type="Proteomes" id="UP000254116"/>
    </source>
</evidence>
<reference evidence="1 2" key="1">
    <citation type="submission" date="2018-06" db="EMBL/GenBank/DDBJ databases">
        <authorList>
            <consortium name="Pathogen Informatics"/>
            <person name="Doyle S."/>
        </authorList>
    </citation>
    <scope>NUCLEOTIDE SEQUENCE [LARGE SCALE GENOMIC DNA]</scope>
    <source>
        <strain evidence="1 2">NCTC10702</strain>
    </source>
</reference>
<dbReference type="AlphaFoldDB" id="A0A380ECG7"/>
<dbReference type="Proteomes" id="UP000254116">
    <property type="component" value="Unassembled WGS sequence"/>
</dbReference>